<protein>
    <recommendedName>
        <fullName evidence="1">YpoC-like domain-containing protein</fullName>
    </recommendedName>
</protein>
<evidence type="ECO:0000313" key="2">
    <source>
        <dbReference type="EMBL" id="ASE34157.1"/>
    </source>
</evidence>
<dbReference type="KEGG" id="sscu:CEP64_06065"/>
<dbReference type="AlphaFoldDB" id="A0AAI8DI75"/>
<evidence type="ECO:0000259" key="1">
    <source>
        <dbReference type="Pfam" id="PF21747"/>
    </source>
</evidence>
<feature type="domain" description="YpoC-like" evidence="1">
    <location>
        <begin position="5"/>
        <end position="104"/>
    </location>
</feature>
<gene>
    <name evidence="2" type="ORF">CEP64_06065</name>
</gene>
<name>A0AAI8DI75_MAMSC</name>
<reference evidence="3" key="1">
    <citation type="submission" date="2017-06" db="EMBL/GenBank/DDBJ databases">
        <title>FDA dAtabase for Regulatory Grade micrObial Sequences (FDA-ARGOS): Supporting development and validation of Infectious Disease Dx tests.</title>
        <authorList>
            <person name="Goldberg B."/>
            <person name="Campos J."/>
            <person name="Tallon L."/>
            <person name="Sadzewicz L."/>
            <person name="Sengamalay N."/>
            <person name="Ott S."/>
            <person name="Godinez A."/>
            <person name="Nagaraj S."/>
            <person name="Vavikolanu K."/>
            <person name="Nadendla S."/>
            <person name="George J."/>
            <person name="Geyer C."/>
            <person name="Sichtig H."/>
        </authorList>
    </citation>
    <scope>NUCLEOTIDE SEQUENCE [LARGE SCALE GENOMIC DNA]</scope>
    <source>
        <strain evidence="3">FDAARGOS_285</strain>
    </source>
</reference>
<dbReference type="RefSeq" id="WP_058592355.1">
    <property type="nucleotide sequence ID" value="NZ_CP022046.2"/>
</dbReference>
<proteinExistence type="predicted"/>
<accession>A0AAI8DI75</accession>
<dbReference type="Pfam" id="PF21747">
    <property type="entry name" value="YpoC"/>
    <property type="match status" value="1"/>
</dbReference>
<sequence length="115" mass="14080">MIQKNDFTELEQQIEPLVKNKKLKTSEAHQLLDQYYHLIIAYIEQINQIETFDIAHIEEYPVIPMNFEERYHYINDRIYHFMGYRQMVTLKEELIRMNARYQIQLKRAAQRESGE</sequence>
<dbReference type="Proteomes" id="UP000197058">
    <property type="component" value="Chromosome"/>
</dbReference>
<dbReference type="InterPro" id="IPR048427">
    <property type="entry name" value="YpoC"/>
</dbReference>
<evidence type="ECO:0000313" key="3">
    <source>
        <dbReference type="Proteomes" id="UP000197058"/>
    </source>
</evidence>
<organism evidence="2 3">
    <name type="scientific">Mammaliicoccus sciuri</name>
    <name type="common">Staphylococcus sciuri</name>
    <dbReference type="NCBI Taxonomy" id="1296"/>
    <lineage>
        <taxon>Bacteria</taxon>
        <taxon>Bacillati</taxon>
        <taxon>Bacillota</taxon>
        <taxon>Bacilli</taxon>
        <taxon>Bacillales</taxon>
        <taxon>Staphylococcaceae</taxon>
        <taxon>Mammaliicoccus</taxon>
    </lineage>
</organism>
<dbReference type="EMBL" id="CP022046">
    <property type="protein sequence ID" value="ASE34157.1"/>
    <property type="molecule type" value="Genomic_DNA"/>
</dbReference>